<evidence type="ECO:0000313" key="2">
    <source>
        <dbReference type="Proteomes" id="UP000291469"/>
    </source>
</evidence>
<sequence>MTRTIALHIDEELAFEIVDRDLALMLIEAQAEALAEDLAANDDDRMAWMRAIASAHLERRRLQRSIARTTGGTTTAADVDRAVRLALVRRGLAGDLLDVPDAEPHHHPEAPAA</sequence>
<reference evidence="1 2" key="1">
    <citation type="submission" date="2019-01" db="EMBL/GenBank/DDBJ databases">
        <title>Egibacter rhizosphaerae EGI 80759T.</title>
        <authorList>
            <person name="Chen D.-D."/>
            <person name="Tian Y."/>
            <person name="Jiao J.-Y."/>
            <person name="Zhang X.-T."/>
            <person name="Zhang Y.-G."/>
            <person name="Zhang Y."/>
            <person name="Xiao M."/>
            <person name="Shu W.-S."/>
            <person name="Li W.-J."/>
        </authorList>
    </citation>
    <scope>NUCLEOTIDE SEQUENCE [LARGE SCALE GENOMIC DNA]</scope>
    <source>
        <strain evidence="1 2">EGI 80759</strain>
    </source>
</reference>
<name>A0A411YIA7_9ACTN</name>
<accession>A0A411YIA7</accession>
<dbReference type="RefSeq" id="WP_131155956.1">
    <property type="nucleotide sequence ID" value="NZ_CP036402.1"/>
</dbReference>
<proteinExistence type="predicted"/>
<dbReference type="EMBL" id="CP036402">
    <property type="protein sequence ID" value="QBI20963.1"/>
    <property type="molecule type" value="Genomic_DNA"/>
</dbReference>
<dbReference type="Proteomes" id="UP000291469">
    <property type="component" value="Chromosome"/>
</dbReference>
<protein>
    <submittedName>
        <fullName evidence="1">Uncharacterized protein</fullName>
    </submittedName>
</protein>
<keyword evidence="2" id="KW-1185">Reference proteome</keyword>
<organism evidence="1 2">
    <name type="scientific">Egibacter rhizosphaerae</name>
    <dbReference type="NCBI Taxonomy" id="1670831"/>
    <lineage>
        <taxon>Bacteria</taxon>
        <taxon>Bacillati</taxon>
        <taxon>Actinomycetota</taxon>
        <taxon>Nitriliruptoria</taxon>
        <taxon>Egibacterales</taxon>
        <taxon>Egibacteraceae</taxon>
        <taxon>Egibacter</taxon>
    </lineage>
</organism>
<gene>
    <name evidence="1" type="ORF">ER308_16205</name>
</gene>
<dbReference type="AlphaFoldDB" id="A0A411YIA7"/>
<evidence type="ECO:0000313" key="1">
    <source>
        <dbReference type="EMBL" id="QBI20963.1"/>
    </source>
</evidence>
<dbReference type="KEGG" id="erz:ER308_16205"/>